<reference evidence="2" key="3">
    <citation type="submission" date="2016-03" db="UniProtKB">
        <authorList>
            <consortium name="EnsemblProtists"/>
        </authorList>
    </citation>
    <scope>IDENTIFICATION</scope>
</reference>
<dbReference type="EnsemblProtists" id="EKX34680">
    <property type="protein sequence ID" value="EKX34680"/>
    <property type="gene ID" value="GUITHDRAFT_147005"/>
</dbReference>
<dbReference type="Proteomes" id="UP000011087">
    <property type="component" value="Unassembled WGS sequence"/>
</dbReference>
<reference evidence="3" key="2">
    <citation type="submission" date="2012-11" db="EMBL/GenBank/DDBJ databases">
        <authorList>
            <person name="Kuo A."/>
            <person name="Curtis B.A."/>
            <person name="Tanifuji G."/>
            <person name="Burki F."/>
            <person name="Gruber A."/>
            <person name="Irimia M."/>
            <person name="Maruyama S."/>
            <person name="Arias M.C."/>
            <person name="Ball S.G."/>
            <person name="Gile G.H."/>
            <person name="Hirakawa Y."/>
            <person name="Hopkins J.F."/>
            <person name="Rensing S.A."/>
            <person name="Schmutz J."/>
            <person name="Symeonidi A."/>
            <person name="Elias M."/>
            <person name="Eveleigh R.J."/>
            <person name="Herman E.K."/>
            <person name="Klute M.J."/>
            <person name="Nakayama T."/>
            <person name="Obornik M."/>
            <person name="Reyes-Prieto A."/>
            <person name="Armbrust E.V."/>
            <person name="Aves S.J."/>
            <person name="Beiko R.G."/>
            <person name="Coutinho P."/>
            <person name="Dacks J.B."/>
            <person name="Durnford D.G."/>
            <person name="Fast N.M."/>
            <person name="Green B.R."/>
            <person name="Grisdale C."/>
            <person name="Hempe F."/>
            <person name="Henrissat B."/>
            <person name="Hoppner M.P."/>
            <person name="Ishida K.-I."/>
            <person name="Kim E."/>
            <person name="Koreny L."/>
            <person name="Kroth P.G."/>
            <person name="Liu Y."/>
            <person name="Malik S.-B."/>
            <person name="Maier U.G."/>
            <person name="McRose D."/>
            <person name="Mock T."/>
            <person name="Neilson J.A."/>
            <person name="Onodera N.T."/>
            <person name="Poole A.M."/>
            <person name="Pritham E.J."/>
            <person name="Richards T.A."/>
            <person name="Rocap G."/>
            <person name="Roy S.W."/>
            <person name="Sarai C."/>
            <person name="Schaack S."/>
            <person name="Shirato S."/>
            <person name="Slamovits C.H."/>
            <person name="Spencer D.F."/>
            <person name="Suzuki S."/>
            <person name="Worden A.Z."/>
            <person name="Zauner S."/>
            <person name="Barry K."/>
            <person name="Bell C."/>
            <person name="Bharti A.K."/>
            <person name="Crow J.A."/>
            <person name="Grimwood J."/>
            <person name="Kramer R."/>
            <person name="Lindquist E."/>
            <person name="Lucas S."/>
            <person name="Salamov A."/>
            <person name="McFadden G.I."/>
            <person name="Lane C.E."/>
            <person name="Keeling P.J."/>
            <person name="Gray M.W."/>
            <person name="Grigoriev I.V."/>
            <person name="Archibald J.M."/>
        </authorList>
    </citation>
    <scope>NUCLEOTIDE SEQUENCE</scope>
    <source>
        <strain evidence="3">CCMP2712</strain>
    </source>
</reference>
<dbReference type="HOGENOM" id="CLU_1848885_0_0_1"/>
<dbReference type="eggNOG" id="KOG2793">
    <property type="taxonomic scope" value="Eukaryota"/>
</dbReference>
<evidence type="ECO:0000313" key="3">
    <source>
        <dbReference type="Proteomes" id="UP000011087"/>
    </source>
</evidence>
<dbReference type="PaxDb" id="55529-EKX34680"/>
<keyword evidence="3" id="KW-1185">Reference proteome</keyword>
<accession>L1IFR4</accession>
<gene>
    <name evidence="1" type="ORF">GUITHDRAFT_147005</name>
</gene>
<dbReference type="OrthoDB" id="413520at2759"/>
<dbReference type="Gene3D" id="3.40.50.150">
    <property type="entry name" value="Vaccinia Virus protein VP39"/>
    <property type="match status" value="1"/>
</dbReference>
<dbReference type="SUPFAM" id="SSF53335">
    <property type="entry name" value="S-adenosyl-L-methionine-dependent methyltransferases"/>
    <property type="match status" value="1"/>
</dbReference>
<evidence type="ECO:0008006" key="4">
    <source>
        <dbReference type="Google" id="ProtNLM"/>
    </source>
</evidence>
<dbReference type="InterPro" id="IPR019410">
    <property type="entry name" value="Methyltransf_16"/>
</dbReference>
<evidence type="ECO:0000313" key="2">
    <source>
        <dbReference type="EnsemblProtists" id="EKX34680"/>
    </source>
</evidence>
<dbReference type="RefSeq" id="XP_005821660.1">
    <property type="nucleotide sequence ID" value="XM_005821603.1"/>
</dbReference>
<dbReference type="InterPro" id="IPR029063">
    <property type="entry name" value="SAM-dependent_MTases_sf"/>
</dbReference>
<evidence type="ECO:0000313" key="1">
    <source>
        <dbReference type="EMBL" id="EKX34680.1"/>
    </source>
</evidence>
<name>L1IFR4_GUITC</name>
<dbReference type="Pfam" id="PF10294">
    <property type="entry name" value="Methyltransf_16"/>
    <property type="match status" value="1"/>
</dbReference>
<reference evidence="1 3" key="1">
    <citation type="journal article" date="2012" name="Nature">
        <title>Algal genomes reveal evolutionary mosaicism and the fate of nucleomorphs.</title>
        <authorList>
            <consortium name="DOE Joint Genome Institute"/>
            <person name="Curtis B.A."/>
            <person name="Tanifuji G."/>
            <person name="Burki F."/>
            <person name="Gruber A."/>
            <person name="Irimia M."/>
            <person name="Maruyama S."/>
            <person name="Arias M.C."/>
            <person name="Ball S.G."/>
            <person name="Gile G.H."/>
            <person name="Hirakawa Y."/>
            <person name="Hopkins J.F."/>
            <person name="Kuo A."/>
            <person name="Rensing S.A."/>
            <person name="Schmutz J."/>
            <person name="Symeonidi A."/>
            <person name="Elias M."/>
            <person name="Eveleigh R.J."/>
            <person name="Herman E.K."/>
            <person name="Klute M.J."/>
            <person name="Nakayama T."/>
            <person name="Obornik M."/>
            <person name="Reyes-Prieto A."/>
            <person name="Armbrust E.V."/>
            <person name="Aves S.J."/>
            <person name="Beiko R.G."/>
            <person name="Coutinho P."/>
            <person name="Dacks J.B."/>
            <person name="Durnford D.G."/>
            <person name="Fast N.M."/>
            <person name="Green B.R."/>
            <person name="Grisdale C.J."/>
            <person name="Hempel F."/>
            <person name="Henrissat B."/>
            <person name="Hoppner M.P."/>
            <person name="Ishida K."/>
            <person name="Kim E."/>
            <person name="Koreny L."/>
            <person name="Kroth P.G."/>
            <person name="Liu Y."/>
            <person name="Malik S.B."/>
            <person name="Maier U.G."/>
            <person name="McRose D."/>
            <person name="Mock T."/>
            <person name="Neilson J.A."/>
            <person name="Onodera N.T."/>
            <person name="Poole A.M."/>
            <person name="Pritham E.J."/>
            <person name="Richards T.A."/>
            <person name="Rocap G."/>
            <person name="Roy S.W."/>
            <person name="Sarai C."/>
            <person name="Schaack S."/>
            <person name="Shirato S."/>
            <person name="Slamovits C.H."/>
            <person name="Spencer D.F."/>
            <person name="Suzuki S."/>
            <person name="Worden A.Z."/>
            <person name="Zauner S."/>
            <person name="Barry K."/>
            <person name="Bell C."/>
            <person name="Bharti A.K."/>
            <person name="Crow J.A."/>
            <person name="Grimwood J."/>
            <person name="Kramer R."/>
            <person name="Lindquist E."/>
            <person name="Lucas S."/>
            <person name="Salamov A."/>
            <person name="McFadden G.I."/>
            <person name="Lane C.E."/>
            <person name="Keeling P.J."/>
            <person name="Gray M.W."/>
            <person name="Grigoriev I.V."/>
            <person name="Archibald J.M."/>
        </authorList>
    </citation>
    <scope>NUCLEOTIDE SEQUENCE</scope>
    <source>
        <strain evidence="1 3">CCMP2712</strain>
    </source>
</reference>
<sequence>MGHGEREQDHEVWGTRMKLREQDRHVRREDPTSARVWPASSFLAQQLQTLVGLDGFRGKRVLELGSGTGLLGMAVAAQGGCVTMTDMPYTIVLIDQNVELNSHLFAACNRPRTVPFAWGRDTCYTGGDGTYLYKIPGCR</sequence>
<organism evidence="1">
    <name type="scientific">Guillardia theta (strain CCMP2712)</name>
    <name type="common">Cryptophyte</name>
    <dbReference type="NCBI Taxonomy" id="905079"/>
    <lineage>
        <taxon>Eukaryota</taxon>
        <taxon>Cryptophyceae</taxon>
        <taxon>Pyrenomonadales</taxon>
        <taxon>Geminigeraceae</taxon>
        <taxon>Guillardia</taxon>
    </lineage>
</organism>
<dbReference type="EMBL" id="JH993104">
    <property type="protein sequence ID" value="EKX34680.1"/>
    <property type="molecule type" value="Genomic_DNA"/>
</dbReference>
<protein>
    <recommendedName>
        <fullName evidence="4">Methyltransferase small domain-containing protein</fullName>
    </recommendedName>
</protein>
<dbReference type="CDD" id="cd02440">
    <property type="entry name" value="AdoMet_MTases"/>
    <property type="match status" value="1"/>
</dbReference>
<dbReference type="OMA" id="ILAIMGR"/>
<dbReference type="AlphaFoldDB" id="L1IFR4"/>
<dbReference type="GeneID" id="17291444"/>
<dbReference type="KEGG" id="gtt:GUITHDRAFT_147005"/>
<proteinExistence type="predicted"/>
<dbReference type="PANTHER" id="PTHR14614">
    <property type="entry name" value="HEPATOCELLULAR CARCINOMA-ASSOCIATED ANTIGEN"/>
    <property type="match status" value="1"/>
</dbReference>